<accession>A0A2I0QR18</accession>
<comment type="caution">
    <text evidence="5">The sequence shown here is derived from an EMBL/GenBank/DDBJ whole genome shotgun (WGS) entry which is preliminary data.</text>
</comment>
<feature type="transmembrane region" description="Helical" evidence="3">
    <location>
        <begin position="121"/>
        <end position="141"/>
    </location>
</feature>
<comment type="subcellular location">
    <subcellularLocation>
        <location evidence="1">Endomembrane system</location>
        <topology evidence="1">Multi-pass membrane protein</topology>
    </subcellularLocation>
</comment>
<feature type="domain" description="EamA" evidence="4">
    <location>
        <begin position="5"/>
        <end position="138"/>
    </location>
</feature>
<dbReference type="InterPro" id="IPR000620">
    <property type="entry name" value="EamA_dom"/>
</dbReference>
<evidence type="ECO:0000256" key="2">
    <source>
        <dbReference type="ARBA" id="ARBA00007362"/>
    </source>
</evidence>
<dbReference type="Gene3D" id="1.10.3730.20">
    <property type="match status" value="1"/>
</dbReference>
<dbReference type="AlphaFoldDB" id="A0A2I0QR18"/>
<dbReference type="EMBL" id="PJNH01000006">
    <property type="protein sequence ID" value="PKR76520.1"/>
    <property type="molecule type" value="Genomic_DNA"/>
</dbReference>
<feature type="transmembrane region" description="Helical" evidence="3">
    <location>
        <begin position="147"/>
        <end position="170"/>
    </location>
</feature>
<sequence length="292" mass="31505">MRSVGVSLVILAAICWGVSGGIADILMNKGWDPIVISLYRGVVGFVCFFIWFLLRFKQNWTTSTRLYVWALLAGVGVAGNFTFYFLAIQASSVAVAVTLMCTAPVFVLVISFVSGIERSTWFKWGCIFVVLMGIIMLTGAYNTGSLSVGFLGVIFGLAAGLSYALFIFGFKNASSIGRPQTILTIAFFSFCLVLFIIADIDEVASVAVSNDVGWFFLLGILGAGISFMLYVVGIRYIAPTTASMVAMIEPVTAALFGFLLIGDHLTLIQLLGMALILMTVVVLSVRKPVRSK</sequence>
<feature type="domain" description="EamA" evidence="4">
    <location>
        <begin position="151"/>
        <end position="284"/>
    </location>
</feature>
<keyword evidence="3" id="KW-0812">Transmembrane</keyword>
<dbReference type="Pfam" id="PF00892">
    <property type="entry name" value="EamA"/>
    <property type="match status" value="2"/>
</dbReference>
<feature type="transmembrane region" description="Helical" evidence="3">
    <location>
        <begin position="93"/>
        <end position="114"/>
    </location>
</feature>
<dbReference type="SUPFAM" id="SSF103481">
    <property type="entry name" value="Multidrug resistance efflux transporter EmrE"/>
    <property type="match status" value="2"/>
</dbReference>
<organism evidence="5 6">
    <name type="scientific">Halalkalibacillus sediminis</name>
    <dbReference type="NCBI Taxonomy" id="2018042"/>
    <lineage>
        <taxon>Bacteria</taxon>
        <taxon>Bacillati</taxon>
        <taxon>Bacillota</taxon>
        <taxon>Bacilli</taxon>
        <taxon>Bacillales</taxon>
        <taxon>Bacillaceae</taxon>
        <taxon>Halalkalibacillus</taxon>
    </lineage>
</organism>
<keyword evidence="3" id="KW-0472">Membrane</keyword>
<dbReference type="GO" id="GO:0016020">
    <property type="term" value="C:membrane"/>
    <property type="evidence" value="ECO:0007669"/>
    <property type="project" value="InterPro"/>
</dbReference>
<comment type="similarity">
    <text evidence="2">Belongs to the EamA transporter family.</text>
</comment>
<reference evidence="5 6" key="1">
    <citation type="submission" date="2017-06" db="EMBL/GenBank/DDBJ databases">
        <title>the draft geome sequence of Illustriluteabacillus marina B3227.</title>
        <authorList>
            <person name="He R.-H."/>
            <person name="Du Z.-J."/>
        </authorList>
    </citation>
    <scope>NUCLEOTIDE SEQUENCE [LARGE SCALE GENOMIC DNA]</scope>
    <source>
        <strain evidence="5 6">B3227</strain>
    </source>
</reference>
<feature type="transmembrane region" description="Helical" evidence="3">
    <location>
        <begin position="267"/>
        <end position="285"/>
    </location>
</feature>
<name>A0A2I0QR18_9BACI</name>
<dbReference type="PANTHER" id="PTHR22911:SF79">
    <property type="entry name" value="MOBA-LIKE NTP TRANSFERASE DOMAIN-CONTAINING PROTEIN"/>
    <property type="match status" value="1"/>
</dbReference>
<dbReference type="InterPro" id="IPR037185">
    <property type="entry name" value="EmrE-like"/>
</dbReference>
<proteinExistence type="inferred from homology"/>
<dbReference type="OrthoDB" id="9814238at2"/>
<dbReference type="PANTHER" id="PTHR22911">
    <property type="entry name" value="ACYL-MALONYL CONDENSING ENZYME-RELATED"/>
    <property type="match status" value="1"/>
</dbReference>
<evidence type="ECO:0000259" key="4">
    <source>
        <dbReference type="Pfam" id="PF00892"/>
    </source>
</evidence>
<gene>
    <name evidence="5" type="ORF">CEY16_14830</name>
</gene>
<keyword evidence="3" id="KW-1133">Transmembrane helix</keyword>
<feature type="transmembrane region" description="Helical" evidence="3">
    <location>
        <begin position="212"/>
        <end position="232"/>
    </location>
</feature>
<keyword evidence="6" id="KW-1185">Reference proteome</keyword>
<feature type="transmembrane region" description="Helical" evidence="3">
    <location>
        <begin position="244"/>
        <end position="261"/>
    </location>
</feature>
<evidence type="ECO:0000256" key="1">
    <source>
        <dbReference type="ARBA" id="ARBA00004127"/>
    </source>
</evidence>
<dbReference type="Proteomes" id="UP000243524">
    <property type="component" value="Unassembled WGS sequence"/>
</dbReference>
<evidence type="ECO:0000313" key="5">
    <source>
        <dbReference type="EMBL" id="PKR76520.1"/>
    </source>
</evidence>
<evidence type="ECO:0000313" key="6">
    <source>
        <dbReference type="Proteomes" id="UP000243524"/>
    </source>
</evidence>
<dbReference type="RefSeq" id="WP_101332844.1">
    <property type="nucleotide sequence ID" value="NZ_PJNH01000006.1"/>
</dbReference>
<evidence type="ECO:0000256" key="3">
    <source>
        <dbReference type="SAM" id="Phobius"/>
    </source>
</evidence>
<feature type="transmembrane region" description="Helical" evidence="3">
    <location>
        <begin position="66"/>
        <end position="87"/>
    </location>
</feature>
<feature type="transmembrane region" description="Helical" evidence="3">
    <location>
        <begin position="182"/>
        <end position="200"/>
    </location>
</feature>
<protein>
    <submittedName>
        <fullName evidence="5">EamA family transporter</fullName>
    </submittedName>
</protein>
<feature type="transmembrane region" description="Helical" evidence="3">
    <location>
        <begin position="36"/>
        <end position="54"/>
    </location>
</feature>